<dbReference type="Pfam" id="PF00012">
    <property type="entry name" value="HSP70"/>
    <property type="match status" value="1"/>
</dbReference>
<gene>
    <name evidence="4" type="ORF">CBR_g20419</name>
</gene>
<accession>A0A388JUB1</accession>
<comment type="similarity">
    <text evidence="1">Belongs to the heat shock protein 70 family.</text>
</comment>
<organism evidence="4 5">
    <name type="scientific">Chara braunii</name>
    <name type="common">Braun's stonewort</name>
    <dbReference type="NCBI Taxonomy" id="69332"/>
    <lineage>
        <taxon>Eukaryota</taxon>
        <taxon>Viridiplantae</taxon>
        <taxon>Streptophyta</taxon>
        <taxon>Charophyceae</taxon>
        <taxon>Charales</taxon>
        <taxon>Characeae</taxon>
        <taxon>Chara</taxon>
    </lineage>
</organism>
<keyword evidence="2" id="KW-0547">Nucleotide-binding</keyword>
<evidence type="ECO:0000256" key="1">
    <source>
        <dbReference type="ARBA" id="ARBA00007381"/>
    </source>
</evidence>
<dbReference type="OrthoDB" id="3789372at2759"/>
<keyword evidence="3" id="KW-0067">ATP-binding</keyword>
<dbReference type="FunFam" id="3.30.30.30:FF:000001">
    <property type="entry name" value="heat shock 70 kDa protein-like"/>
    <property type="match status" value="1"/>
</dbReference>
<dbReference type="EMBL" id="BFEA01000019">
    <property type="protein sequence ID" value="GBG61388.1"/>
    <property type="molecule type" value="Genomic_DNA"/>
</dbReference>
<dbReference type="PANTHER" id="PTHR19375">
    <property type="entry name" value="HEAT SHOCK PROTEIN 70KDA"/>
    <property type="match status" value="1"/>
</dbReference>
<dbReference type="Gene3D" id="3.30.30.30">
    <property type="match status" value="1"/>
</dbReference>
<name>A0A388JUB1_CHABU</name>
<dbReference type="OMA" id="ECERATW"/>
<proteinExistence type="inferred from homology"/>
<dbReference type="GO" id="GO:0005524">
    <property type="term" value="F:ATP binding"/>
    <property type="evidence" value="ECO:0007669"/>
    <property type="project" value="UniProtKB-KW"/>
</dbReference>
<dbReference type="SUPFAM" id="SSF53067">
    <property type="entry name" value="Actin-like ATPase domain"/>
    <property type="match status" value="2"/>
</dbReference>
<keyword evidence="5" id="KW-1185">Reference proteome</keyword>
<dbReference type="STRING" id="69332.A0A388JUB1"/>
<dbReference type="GO" id="GO:0140662">
    <property type="term" value="F:ATP-dependent protein folding chaperone"/>
    <property type="evidence" value="ECO:0007669"/>
    <property type="project" value="InterPro"/>
</dbReference>
<evidence type="ECO:0000313" key="4">
    <source>
        <dbReference type="EMBL" id="GBG61388.1"/>
    </source>
</evidence>
<dbReference type="InterPro" id="IPR013126">
    <property type="entry name" value="Hsp_70_fam"/>
</dbReference>
<dbReference type="Gramene" id="GBG61388">
    <property type="protein sequence ID" value="GBG61388"/>
    <property type="gene ID" value="CBR_g20419"/>
</dbReference>
<reference evidence="4 5" key="1">
    <citation type="journal article" date="2018" name="Cell">
        <title>The Chara Genome: Secondary Complexity and Implications for Plant Terrestrialization.</title>
        <authorList>
            <person name="Nishiyama T."/>
            <person name="Sakayama H."/>
            <person name="Vries J.D."/>
            <person name="Buschmann H."/>
            <person name="Saint-Marcoux D."/>
            <person name="Ullrich K.K."/>
            <person name="Haas F.B."/>
            <person name="Vanderstraeten L."/>
            <person name="Becker D."/>
            <person name="Lang D."/>
            <person name="Vosolsobe S."/>
            <person name="Rombauts S."/>
            <person name="Wilhelmsson P.K.I."/>
            <person name="Janitza P."/>
            <person name="Kern R."/>
            <person name="Heyl A."/>
            <person name="Rumpler F."/>
            <person name="Villalobos L.I.A.C."/>
            <person name="Clay J.M."/>
            <person name="Skokan R."/>
            <person name="Toyoda A."/>
            <person name="Suzuki Y."/>
            <person name="Kagoshima H."/>
            <person name="Schijlen E."/>
            <person name="Tajeshwar N."/>
            <person name="Catarino B."/>
            <person name="Hetherington A.J."/>
            <person name="Saltykova A."/>
            <person name="Bonnot C."/>
            <person name="Breuninger H."/>
            <person name="Symeonidi A."/>
            <person name="Radhakrishnan G.V."/>
            <person name="Van Nieuwerburgh F."/>
            <person name="Deforce D."/>
            <person name="Chang C."/>
            <person name="Karol K.G."/>
            <person name="Hedrich R."/>
            <person name="Ulvskov P."/>
            <person name="Glockner G."/>
            <person name="Delwiche C.F."/>
            <person name="Petrasek J."/>
            <person name="Van de Peer Y."/>
            <person name="Friml J."/>
            <person name="Beilby M."/>
            <person name="Dolan L."/>
            <person name="Kohara Y."/>
            <person name="Sugano S."/>
            <person name="Fujiyama A."/>
            <person name="Delaux P.-M."/>
            <person name="Quint M."/>
            <person name="TheiBen G."/>
            <person name="Hagemann M."/>
            <person name="Harholt J."/>
            <person name="Dunand C."/>
            <person name="Zachgo S."/>
            <person name="Langdale J."/>
            <person name="Maumus F."/>
            <person name="Straeten D.V.D."/>
            <person name="Gould S.B."/>
            <person name="Rensing S.A."/>
        </authorList>
    </citation>
    <scope>NUCLEOTIDE SEQUENCE [LARGE SCALE GENOMIC DNA]</scope>
    <source>
        <strain evidence="4 5">S276</strain>
    </source>
</reference>
<dbReference type="InterPro" id="IPR043129">
    <property type="entry name" value="ATPase_NBD"/>
</dbReference>
<evidence type="ECO:0000256" key="3">
    <source>
        <dbReference type="ARBA" id="ARBA00022840"/>
    </source>
</evidence>
<comment type="caution">
    <text evidence="4">The sequence shown here is derived from an EMBL/GenBank/DDBJ whole genome shotgun (WGS) entry which is preliminary data.</text>
</comment>
<protein>
    <submittedName>
        <fullName evidence="4">Uncharacterized protein</fullName>
    </submittedName>
</protein>
<evidence type="ECO:0000313" key="5">
    <source>
        <dbReference type="Proteomes" id="UP000265515"/>
    </source>
</evidence>
<dbReference type="FunFam" id="3.30.420.40:FF:000028">
    <property type="entry name" value="heat shock 70 kDa protein-like"/>
    <property type="match status" value="1"/>
</dbReference>
<dbReference type="Gene3D" id="3.30.420.40">
    <property type="match status" value="2"/>
</dbReference>
<dbReference type="Proteomes" id="UP000265515">
    <property type="component" value="Unassembled WGS sequence"/>
</dbReference>
<dbReference type="AlphaFoldDB" id="A0A388JUB1"/>
<sequence length="170" mass="18946">MNPMNTIFDAKWLIGRKFNDTSVQGDIKLWPFEVVEGPSRKPLIGVTYRGERKQFAAKEVLSMVLTKMKEIVEVFLGMTVKNVVITVPASFNDSQRQATKDVGVISGLNVMRIVNEPTLVAIAYGFYKKSTSVGEKNVMIFDLGRDTFDVSMLTIEKGIFEVKATTGDTL</sequence>
<evidence type="ECO:0000256" key="2">
    <source>
        <dbReference type="ARBA" id="ARBA00022741"/>
    </source>
</evidence>